<dbReference type="InterPro" id="IPR001173">
    <property type="entry name" value="Glyco_trans_2-like"/>
</dbReference>
<dbReference type="AlphaFoldDB" id="A0A3B1DS81"/>
<feature type="domain" description="Glycosyltransferase 2-like" evidence="1">
    <location>
        <begin position="4"/>
        <end position="111"/>
    </location>
</feature>
<dbReference type="InterPro" id="IPR029044">
    <property type="entry name" value="Nucleotide-diphossugar_trans"/>
</dbReference>
<dbReference type="PANTHER" id="PTHR22916">
    <property type="entry name" value="GLYCOSYLTRANSFERASE"/>
    <property type="match status" value="1"/>
</dbReference>
<dbReference type="GO" id="GO:0016758">
    <property type="term" value="F:hexosyltransferase activity"/>
    <property type="evidence" value="ECO:0007669"/>
    <property type="project" value="UniProtKB-ARBA"/>
</dbReference>
<dbReference type="PANTHER" id="PTHR22916:SF3">
    <property type="entry name" value="UDP-GLCNAC:BETAGAL BETA-1,3-N-ACETYLGLUCOSAMINYLTRANSFERASE-LIKE PROTEIN 1"/>
    <property type="match status" value="1"/>
</dbReference>
<protein>
    <submittedName>
        <fullName evidence="2">Glycosyl transferase, family 2</fullName>
    </submittedName>
</protein>
<dbReference type="SUPFAM" id="SSF53448">
    <property type="entry name" value="Nucleotide-diphospho-sugar transferases"/>
    <property type="match status" value="1"/>
</dbReference>
<sequence>MKISVVIPTFNRANFLKQTICSILKQSVQVDEIIVIDDGSTDNTELICNSIKHIKYIYQDNRGVSSARNHGIRISSNNWIAFCDSDDIWHKDKIKKQILFHKNNPNILISHADETWIFNQKIIKKKRYQLKPHGYCFEENISYCKIGTSTIMINKSIFDDIGLFDENLTACEDYDLWLRILQKYELGLCEEELITKIAGHKGQLSFETSLMDRYRIQALLKHKNSKHQIKIKKELIKKLNIIIKGAKKHNNSRIQKKYEIELENIKTTWH</sequence>
<keyword evidence="2" id="KW-0808">Transferase</keyword>
<accession>A0A3B1DS81</accession>
<name>A0A3B1DS81_9ZZZZ</name>
<dbReference type="Gene3D" id="3.90.550.10">
    <property type="entry name" value="Spore Coat Polysaccharide Biosynthesis Protein SpsA, Chain A"/>
    <property type="match status" value="1"/>
</dbReference>
<evidence type="ECO:0000259" key="1">
    <source>
        <dbReference type="Pfam" id="PF00535"/>
    </source>
</evidence>
<dbReference type="CDD" id="cd00761">
    <property type="entry name" value="Glyco_tranf_GTA_type"/>
    <property type="match status" value="1"/>
</dbReference>
<dbReference type="EMBL" id="UOYO01000017">
    <property type="protein sequence ID" value="VAY86771.1"/>
    <property type="molecule type" value="Genomic_DNA"/>
</dbReference>
<organism evidence="2">
    <name type="scientific">hydrothermal vent metagenome</name>
    <dbReference type="NCBI Taxonomy" id="652676"/>
    <lineage>
        <taxon>unclassified sequences</taxon>
        <taxon>metagenomes</taxon>
        <taxon>ecological metagenomes</taxon>
    </lineage>
</organism>
<evidence type="ECO:0000313" key="2">
    <source>
        <dbReference type="EMBL" id="VAY86771.1"/>
    </source>
</evidence>
<dbReference type="Pfam" id="PF00535">
    <property type="entry name" value="Glycos_transf_2"/>
    <property type="match status" value="1"/>
</dbReference>
<proteinExistence type="predicted"/>
<gene>
    <name evidence="2" type="ORF">MNB_ARC-1_1027</name>
</gene>
<reference evidence="2" key="1">
    <citation type="submission" date="2018-10" db="EMBL/GenBank/DDBJ databases">
        <authorList>
            <person name="Aoki K."/>
        </authorList>
    </citation>
    <scope>NUCLEOTIDE SEQUENCE</scope>
</reference>